<feature type="chain" id="PRO_5035259888" evidence="2">
    <location>
        <begin position="22"/>
        <end position="1680"/>
    </location>
</feature>
<evidence type="ECO:0000259" key="3">
    <source>
        <dbReference type="PROSITE" id="PS51123"/>
    </source>
</evidence>
<dbReference type="Pfam" id="PF00691">
    <property type="entry name" value="OmpA"/>
    <property type="match status" value="1"/>
</dbReference>
<gene>
    <name evidence="4" type="ORF">IFK94_09215</name>
</gene>
<feature type="domain" description="OmpA-like" evidence="3">
    <location>
        <begin position="72"/>
        <end position="197"/>
    </location>
</feature>
<dbReference type="PROSITE" id="PS51123">
    <property type="entry name" value="OMPA_2"/>
    <property type="match status" value="2"/>
</dbReference>
<dbReference type="InterPro" id="IPR036737">
    <property type="entry name" value="OmpA-like_sf"/>
</dbReference>
<dbReference type="SUPFAM" id="SSF56935">
    <property type="entry name" value="Porins"/>
    <property type="match status" value="1"/>
</dbReference>
<dbReference type="PANTHER" id="PTHR30329:SF21">
    <property type="entry name" value="LIPOPROTEIN YIAD-RELATED"/>
    <property type="match status" value="1"/>
</dbReference>
<reference evidence="4 5" key="1">
    <citation type="submission" date="2020-08" db="EMBL/GenBank/DDBJ databases">
        <title>Acidobacteriota in marine sediments use diverse sulfur dissimilation pathways.</title>
        <authorList>
            <person name="Wasmund K."/>
        </authorList>
    </citation>
    <scope>NUCLEOTIDE SEQUENCE [LARGE SCALE GENOMIC DNA]</scope>
    <source>
        <strain evidence="4">MAG AM4</strain>
    </source>
</reference>
<keyword evidence="2" id="KW-0732">Signal</keyword>
<organism evidence="4 5">
    <name type="scientific">Candidatus Polarisedimenticola svalbardensis</name>
    <dbReference type="NCBI Taxonomy" id="2886004"/>
    <lineage>
        <taxon>Bacteria</taxon>
        <taxon>Pseudomonadati</taxon>
        <taxon>Acidobacteriota</taxon>
        <taxon>Candidatus Polarisedimenticolia</taxon>
        <taxon>Candidatus Polarisedimenticolales</taxon>
        <taxon>Candidatus Polarisedimenticolaceae</taxon>
        <taxon>Candidatus Polarisedimenticola</taxon>
    </lineage>
</organism>
<evidence type="ECO:0000313" key="4">
    <source>
        <dbReference type="EMBL" id="MBD3868292.1"/>
    </source>
</evidence>
<keyword evidence="1" id="KW-0472">Membrane</keyword>
<evidence type="ECO:0000313" key="5">
    <source>
        <dbReference type="Proteomes" id="UP000648239"/>
    </source>
</evidence>
<dbReference type="GO" id="GO:0016020">
    <property type="term" value="C:membrane"/>
    <property type="evidence" value="ECO:0007669"/>
    <property type="project" value="UniProtKB-UniRule"/>
</dbReference>
<dbReference type="EMBL" id="JACXWD010000027">
    <property type="protein sequence ID" value="MBD3868292.1"/>
    <property type="molecule type" value="Genomic_DNA"/>
</dbReference>
<evidence type="ECO:0000256" key="1">
    <source>
        <dbReference type="PROSITE-ProRule" id="PRU00473"/>
    </source>
</evidence>
<dbReference type="PANTHER" id="PTHR30329">
    <property type="entry name" value="STATOR ELEMENT OF FLAGELLAR MOTOR COMPLEX"/>
    <property type="match status" value="1"/>
</dbReference>
<feature type="signal peptide" evidence="2">
    <location>
        <begin position="1"/>
        <end position="21"/>
    </location>
</feature>
<dbReference type="InterPro" id="IPR006665">
    <property type="entry name" value="OmpA-like"/>
</dbReference>
<proteinExistence type="predicted"/>
<protein>
    <submittedName>
        <fullName evidence="4">OmpA family protein</fullName>
    </submittedName>
</protein>
<dbReference type="CDD" id="cd07185">
    <property type="entry name" value="OmpA_C-like"/>
    <property type="match status" value="2"/>
</dbReference>
<dbReference type="Gene3D" id="3.30.1330.60">
    <property type="entry name" value="OmpA-like domain"/>
    <property type="match status" value="2"/>
</dbReference>
<name>A0A8J7CD62_9BACT</name>
<dbReference type="SUPFAM" id="SSF103088">
    <property type="entry name" value="OmpA-like"/>
    <property type="match status" value="2"/>
</dbReference>
<feature type="domain" description="OmpA-like" evidence="3">
    <location>
        <begin position="235"/>
        <end position="360"/>
    </location>
</feature>
<comment type="caution">
    <text evidence="4">The sequence shown here is derived from an EMBL/GenBank/DDBJ whole genome shotgun (WGS) entry which is preliminary data.</text>
</comment>
<sequence>MSKHVHLPLIFGLLLTSSAGAGSVDDAELGETVERHLSSDQPFRQWSQDPDRLNSELGDRLEVHQVATEEVDTVKLKNVVPPIRFESGVADIPPDYVEKLARTLERVRHRKNVRVHFVGHADSQPLSDSLVRVFGDNAGLSRERAGEVAEYFKTALDLPPEAITYEWAGDARPVATNTTADGRALNRRVEVEVWYDAIRDGLRDEEVVVSDDIRQIKVCRMETVCKMRYLEGHERRARVRNLIVPLRYEDENTPVPERFTHQIRQALSNLRDKHNVKVRFIGHTDDVALTGRNDRIYGNHLSLSKARAHRLALAVQELLNLPAAAIESDGRGASRPLASNETGQGRALNRRIEVEFWYDDPLQELPDEPQLCPGDVGEEMVTRVYDPPWGSLATLELESGQPVIPPGYAVTLHRALTDVAERTNARLRFIGYTKNERLDRRTASVYGDDIGFSAARARRTMETVKQNPLLSGARSEHEGRGYVQSDDVVNAGFIQGERSFVRVQVVYDEPAPLYDYEGVDITRITRELRPASPYELNVMRITVDGEPIDDPGRSYSDLQRCTDVALEDASIQFRFDNLESRRRLGVAAHPNAVAVNRVDDGAIAPVVHFRMYDNYSSFIDRAEIRIFDLQQSLQAEPLQIAEIDAEGMAEWRPAVDSFAGPVRELRYVLRAYDSKGRFDETDPRPLWLYRGSPPEELGHELLAGYGESDLARHQIPVDGGTVNVRGNDIPAGHTVWVAGRQVPVDPQGRFVAEEILPAGAHTVEVAVLDDAGNGSLYLRDLEFKGTDLFYVGIAEVTLSENRASGPADLLQGANAPQPYDSSLDGRLAFYLNGRVSRNWRLTASADTREGPLEDLFSNFLDKSPDALFRRIDPDYAYPTFGDDGIVEEMAPTLGKFYVKASRGENYALWGNFKVGYMGNELAQVDRGLYGASAHYQSESTTRSGERRIAVDGFAAEPGTMASYEELRGTGGSLYFLRHQDILTGSERVRIEIRDKDSGIVTGVVNLRPGMDYDIDHLQGRLLLTEPLSSIAGDNLLVRSSGLSGDEAYLVTRYEYTPGFDELDAVAVGGQGHFWFNDHVRIGLTANANEEGDTDSSLGAADLTLRMSPESWFKVQAGRSEGLVSNSLRSDDGGFGFQSQDAVSFSDAEAGAYRADLSAGLGDFFDGRDGRITLYTQKLDAGYSAPGQTTIKDTEQFGGTLGIPLTNRLSLSAKGDRKSQDQGLETRAIELNVGFKLTDRWSVSSGVRNDLRQDNSPVVPLTQKQGERTDAVVQIAYDPGASWRAYGFVQDTVSKTDNREDNGRIGAGGSYRLTERFRVDGEVSGGDLGAGGRIGTNFLFSDRTSLYLNYALENERTDNGLQVRRGNLVSGVKRKLSDSSSVYLEERYQNGGSLTGLTHAAGVHLVARERWNFGGSAEFGTLNDSLTGAETDRRAAGVRVGYGLGTIQVSSAVEYRRDDAEQADATHTTRTAWLFRNNFKYQLTPDWRIVGKLNHSFSDSSLGEFHDGGYTEAVFGYAYRPVKNDRLNGLAKYTYFYNIPTAGQVVFQDTAAEFIQKSHIASFDLTFDVSADWSIGGKVAYRLGQVSLDREQRVFFDNTAQLAVLRADYRFRKGWESLAELRMLDLPDIGQRRGGALVAFYRYIGKHLKVGAGYNFTDFSDDLTDLSYDHQGAFVNIVGTL</sequence>
<dbReference type="InterPro" id="IPR050330">
    <property type="entry name" value="Bact_OuterMem_StrucFunc"/>
</dbReference>
<accession>A0A8J7CD62</accession>
<dbReference type="Proteomes" id="UP000648239">
    <property type="component" value="Unassembled WGS sequence"/>
</dbReference>
<evidence type="ECO:0000256" key="2">
    <source>
        <dbReference type="SAM" id="SignalP"/>
    </source>
</evidence>